<reference evidence="2" key="2">
    <citation type="submission" date="2023-01" db="EMBL/GenBank/DDBJ databases">
        <authorList>
            <person name="Petersen C."/>
        </authorList>
    </citation>
    <scope>NUCLEOTIDE SEQUENCE</scope>
    <source>
        <strain evidence="2">IBT 15450</strain>
    </source>
</reference>
<dbReference type="Proteomes" id="UP001219568">
    <property type="component" value="Unassembled WGS sequence"/>
</dbReference>
<evidence type="ECO:0000313" key="2">
    <source>
        <dbReference type="EMBL" id="KAJ6052895.1"/>
    </source>
</evidence>
<comment type="caution">
    <text evidence="2">The sequence shown here is derived from an EMBL/GenBank/DDBJ whole genome shotgun (WGS) entry which is preliminary data.</text>
</comment>
<organism evidence="2 3">
    <name type="scientific">Penicillium canescens</name>
    <dbReference type="NCBI Taxonomy" id="5083"/>
    <lineage>
        <taxon>Eukaryota</taxon>
        <taxon>Fungi</taxon>
        <taxon>Dikarya</taxon>
        <taxon>Ascomycota</taxon>
        <taxon>Pezizomycotina</taxon>
        <taxon>Eurotiomycetes</taxon>
        <taxon>Eurotiomycetidae</taxon>
        <taxon>Eurotiales</taxon>
        <taxon>Aspergillaceae</taxon>
        <taxon>Penicillium</taxon>
    </lineage>
</organism>
<proteinExistence type="predicted"/>
<feature type="region of interest" description="Disordered" evidence="1">
    <location>
        <begin position="1"/>
        <end position="70"/>
    </location>
</feature>
<feature type="compositionally biased region" description="Polar residues" evidence="1">
    <location>
        <begin position="16"/>
        <end position="34"/>
    </location>
</feature>
<keyword evidence="3" id="KW-1185">Reference proteome</keyword>
<gene>
    <name evidence="2" type="ORF">N7460_003429</name>
</gene>
<evidence type="ECO:0000256" key="1">
    <source>
        <dbReference type="SAM" id="MobiDB-lite"/>
    </source>
</evidence>
<feature type="compositionally biased region" description="Acidic residues" evidence="1">
    <location>
        <begin position="1"/>
        <end position="10"/>
    </location>
</feature>
<dbReference type="AlphaFoldDB" id="A0AAD6IN68"/>
<dbReference type="EMBL" id="JAQJZL010000002">
    <property type="protein sequence ID" value="KAJ6052895.1"/>
    <property type="molecule type" value="Genomic_DNA"/>
</dbReference>
<reference evidence="2" key="1">
    <citation type="journal article" date="2023" name="IMA Fungus">
        <title>Comparative genomic study of the Penicillium genus elucidates a diverse pangenome and 15 lateral gene transfer events.</title>
        <authorList>
            <person name="Petersen C."/>
            <person name="Sorensen T."/>
            <person name="Nielsen M.R."/>
            <person name="Sondergaard T.E."/>
            <person name="Sorensen J.L."/>
            <person name="Fitzpatrick D.A."/>
            <person name="Frisvad J.C."/>
            <person name="Nielsen K.L."/>
        </authorList>
    </citation>
    <scope>NUCLEOTIDE SEQUENCE</scope>
    <source>
        <strain evidence="2">IBT 15450</strain>
    </source>
</reference>
<protein>
    <submittedName>
        <fullName evidence="2">Uncharacterized protein</fullName>
    </submittedName>
</protein>
<sequence length="327" mass="37384">MAPTTDDEFYRDDQPHGTQRQTRALHLPSSTATPKPSRDIPQYGSDEEEDDETTSTHQGCGLKSLPRPALSDPKRARWKAWSAFAGAWMTTMIDNEVTDAIQLNLVDGKWPRFADSLLCRVEKVIGGGNTFWNIGRQIKKLWNMDRKDFASCSLFITAFKKQITVVGQVKQEPTPITCIVMLVDRLGPELSRVPLLEQEIKRRDPAGEGTQQVSQYMISTLYQPARDARWFMKIDKTLLLPDRPITNFTDSVNTQLLMTGKPKISTRWLDMRWFFVRDSIHLRKIELQRVDTATNTANGLTKALDRHKFDTFVKILEMENVRGVAEV</sequence>
<evidence type="ECO:0000313" key="3">
    <source>
        <dbReference type="Proteomes" id="UP001219568"/>
    </source>
</evidence>
<accession>A0AAD6IN68</accession>
<name>A0AAD6IN68_PENCN</name>